<dbReference type="GO" id="GO:0006508">
    <property type="term" value="P:proteolysis"/>
    <property type="evidence" value="ECO:0007669"/>
    <property type="project" value="UniProtKB-KW"/>
</dbReference>
<gene>
    <name evidence="12" type="ORF">BGW36DRAFT_363292</name>
</gene>
<evidence type="ECO:0000256" key="9">
    <source>
        <dbReference type="PROSITE-ProRule" id="PRU01240"/>
    </source>
</evidence>
<feature type="region of interest" description="Disordered" evidence="10">
    <location>
        <begin position="530"/>
        <end position="552"/>
    </location>
</feature>
<keyword evidence="2" id="KW-0732">Signal</keyword>
<evidence type="ECO:0000256" key="8">
    <source>
        <dbReference type="PROSITE-ProRule" id="PRU00023"/>
    </source>
</evidence>
<keyword evidence="13" id="KW-1185">Reference proteome</keyword>
<name>A0AAD4KIH0_9EURO</name>
<dbReference type="InterPro" id="IPR002110">
    <property type="entry name" value="Ankyrin_rpt"/>
</dbReference>
<keyword evidence="6 8" id="KW-0040">ANK repeat</keyword>
<keyword evidence="5 9" id="KW-0720">Serine protease</keyword>
<protein>
    <submittedName>
        <fullName evidence="12">Ankyrin repeat-containing domain protein</fullName>
    </submittedName>
</protein>
<dbReference type="GO" id="GO:0004252">
    <property type="term" value="F:serine-type endopeptidase activity"/>
    <property type="evidence" value="ECO:0007669"/>
    <property type="project" value="UniProtKB-UniRule"/>
</dbReference>
<dbReference type="Pfam" id="PF12796">
    <property type="entry name" value="Ank_2"/>
    <property type="match status" value="4"/>
</dbReference>
<dbReference type="SMART" id="SM00248">
    <property type="entry name" value="ANK"/>
    <property type="match status" value="13"/>
</dbReference>
<feature type="repeat" description="ANK" evidence="8">
    <location>
        <begin position="197"/>
        <end position="229"/>
    </location>
</feature>
<keyword evidence="1 9" id="KW-0645">Protease</keyword>
<evidence type="ECO:0000313" key="12">
    <source>
        <dbReference type="EMBL" id="KAH8692296.1"/>
    </source>
</evidence>
<dbReference type="PROSITE" id="PS50088">
    <property type="entry name" value="ANK_REPEAT"/>
    <property type="match status" value="9"/>
</dbReference>
<comment type="caution">
    <text evidence="12">The sequence shown here is derived from an EMBL/GenBank/DDBJ whole genome shotgun (WGS) entry which is preliminary data.</text>
</comment>
<evidence type="ECO:0000256" key="5">
    <source>
        <dbReference type="ARBA" id="ARBA00022825"/>
    </source>
</evidence>
<dbReference type="Pfam" id="PF00023">
    <property type="entry name" value="Ank"/>
    <property type="match status" value="1"/>
</dbReference>
<dbReference type="EMBL" id="JAJTJA010000011">
    <property type="protein sequence ID" value="KAH8692296.1"/>
    <property type="molecule type" value="Genomic_DNA"/>
</dbReference>
<evidence type="ECO:0000259" key="11">
    <source>
        <dbReference type="Pfam" id="PF00082"/>
    </source>
</evidence>
<evidence type="ECO:0000256" key="3">
    <source>
        <dbReference type="ARBA" id="ARBA00022737"/>
    </source>
</evidence>
<feature type="active site" description="Charge relay system" evidence="9">
    <location>
        <position position="554"/>
    </location>
</feature>
<dbReference type="SUPFAM" id="SSF48403">
    <property type="entry name" value="Ankyrin repeat"/>
    <property type="match status" value="2"/>
</dbReference>
<evidence type="ECO:0000256" key="1">
    <source>
        <dbReference type="ARBA" id="ARBA00022670"/>
    </source>
</evidence>
<proteinExistence type="inferred from homology"/>
<keyword evidence="3" id="KW-0677">Repeat</keyword>
<dbReference type="CDD" id="cd00306">
    <property type="entry name" value="Peptidases_S8_S53"/>
    <property type="match status" value="1"/>
</dbReference>
<accession>A0AAD4KIH0</accession>
<feature type="repeat" description="ANK" evidence="8">
    <location>
        <begin position="363"/>
        <end position="395"/>
    </location>
</feature>
<feature type="compositionally biased region" description="Polar residues" evidence="10">
    <location>
        <begin position="531"/>
        <end position="543"/>
    </location>
</feature>
<dbReference type="InterPro" id="IPR015500">
    <property type="entry name" value="Peptidase_S8_subtilisin-rel"/>
</dbReference>
<feature type="active site" description="Charge relay system" evidence="9">
    <location>
        <position position="506"/>
    </location>
</feature>
<dbReference type="InterPro" id="IPR036770">
    <property type="entry name" value="Ankyrin_rpt-contain_sf"/>
</dbReference>
<evidence type="ECO:0000256" key="4">
    <source>
        <dbReference type="ARBA" id="ARBA00022801"/>
    </source>
</evidence>
<dbReference type="RefSeq" id="XP_046068293.1">
    <property type="nucleotide sequence ID" value="XM_046214447.1"/>
</dbReference>
<feature type="repeat" description="ANK" evidence="8">
    <location>
        <begin position="330"/>
        <end position="362"/>
    </location>
</feature>
<dbReference type="PRINTS" id="PR01415">
    <property type="entry name" value="ANKYRIN"/>
</dbReference>
<dbReference type="GeneID" id="70244734"/>
<dbReference type="PANTHER" id="PTHR24123">
    <property type="entry name" value="ANKYRIN REPEAT-CONTAINING"/>
    <property type="match status" value="1"/>
</dbReference>
<feature type="repeat" description="ANK" evidence="8">
    <location>
        <begin position="54"/>
        <end position="86"/>
    </location>
</feature>
<dbReference type="SUPFAM" id="SSF52743">
    <property type="entry name" value="Subtilisin-like"/>
    <property type="match status" value="1"/>
</dbReference>
<organism evidence="12 13">
    <name type="scientific">Talaromyces proteolyticus</name>
    <dbReference type="NCBI Taxonomy" id="1131652"/>
    <lineage>
        <taxon>Eukaryota</taxon>
        <taxon>Fungi</taxon>
        <taxon>Dikarya</taxon>
        <taxon>Ascomycota</taxon>
        <taxon>Pezizomycotina</taxon>
        <taxon>Eurotiomycetes</taxon>
        <taxon>Eurotiomycetidae</taxon>
        <taxon>Eurotiales</taxon>
        <taxon>Trichocomaceae</taxon>
        <taxon>Talaromyces</taxon>
        <taxon>Talaromyces sect. Bacilispori</taxon>
    </lineage>
</organism>
<dbReference type="Pfam" id="PF00082">
    <property type="entry name" value="Peptidase_S8"/>
    <property type="match status" value="1"/>
</dbReference>
<evidence type="ECO:0000313" key="13">
    <source>
        <dbReference type="Proteomes" id="UP001201262"/>
    </source>
</evidence>
<feature type="repeat" description="ANK" evidence="8">
    <location>
        <begin position="396"/>
        <end position="428"/>
    </location>
</feature>
<dbReference type="PANTHER" id="PTHR24123:SF33">
    <property type="entry name" value="PROTEIN HOS4"/>
    <property type="match status" value="1"/>
</dbReference>
<comment type="similarity">
    <text evidence="9">Belongs to the peptidase S8 family.</text>
</comment>
<dbReference type="Gene3D" id="1.25.40.20">
    <property type="entry name" value="Ankyrin repeat-containing domain"/>
    <property type="match status" value="4"/>
</dbReference>
<sequence>MERSKFSGKNTRDREIVIRSASSSTVYTAAEKNDIDVLIQLLEQGAEPDGINKNGWTPLHAASYNGNTSAVDILIQNGASVEAQTPETGYRPLHKAAERGFTEVISILLKNGANIEGPTAKNATPFFWGWTPLYHAAKNGHASVVDLLLQGGADGNRQTDAGWSTLHTASYYDRFSVVEKLMQPEYRANTELQIKADGYRPLHKAAEGGYVRIIRKLVSDGAEIDGLTYKTATPLYIACRDGRIEAVKLLLQLGASVEVAASGGWTPLYIAARNGYDEIVNVLLQAGVEKNHQTAEGWTSLHAACYWGKKMVVQRLLHEKVDIEIEIYLDGYRPLHKAVESGQNEITTLLLLENADVNAKTIGKDTPLYIAAKQGYLEVAQQLLDHSADLSIPNSKGWTILHAAVYSGNKEVIRLLLDRGANVNATNKEGQTAINLAESRDDQQLVELLAKHGKEPVPTIPNLSTITTGRAETLSERWFQKIEDLAAVLRPERRDPYPPVRIAIIDSGMQKDHPYSQSVKVFRDFVKDDSSLNSHGGTPNNPEISDEEIDNTKHGSNGIHLIGRLAPNADLYVVRVFQDSAASSNTQDLIAKAIRHARDNWKVDIITLASGFDQSHKEMEKEIYMAEASDILIFAAASNDGNQEYITFPANMVGHTMAMFACNGNVKVTNDFNPSPSRNSRYNFAVLGENIRINPFDTKPESGTSMSTFIGAAIAALVVDFSNQKDVKEFIEHREYVKSVAGMTAIFAEMAIAGSSQDYHCVAPWKLLSSSRVDRKRQREKLCHKISSLLEARYR</sequence>
<evidence type="ECO:0000256" key="10">
    <source>
        <dbReference type="SAM" id="MobiDB-lite"/>
    </source>
</evidence>
<dbReference type="Gene3D" id="3.40.50.200">
    <property type="entry name" value="Peptidase S8/S53 domain"/>
    <property type="match status" value="1"/>
</dbReference>
<feature type="domain" description="Peptidase S8/S53" evidence="11">
    <location>
        <begin position="500"/>
        <end position="724"/>
    </location>
</feature>
<dbReference type="InterPro" id="IPR036852">
    <property type="entry name" value="Peptidase_S8/S53_dom_sf"/>
</dbReference>
<keyword evidence="4 9" id="KW-0378">Hydrolase</keyword>
<dbReference type="PROSITE" id="PS51892">
    <property type="entry name" value="SUBTILASE"/>
    <property type="match status" value="1"/>
</dbReference>
<evidence type="ECO:0000256" key="7">
    <source>
        <dbReference type="ARBA" id="ARBA00023145"/>
    </source>
</evidence>
<reference evidence="12" key="1">
    <citation type="submission" date="2021-12" db="EMBL/GenBank/DDBJ databases">
        <title>Convergent genome expansion in fungi linked to evolution of root-endophyte symbiosis.</title>
        <authorList>
            <consortium name="DOE Joint Genome Institute"/>
            <person name="Ke Y.-H."/>
            <person name="Bonito G."/>
            <person name="Liao H.-L."/>
            <person name="Looney B."/>
            <person name="Rojas-Flechas A."/>
            <person name="Nash J."/>
            <person name="Hameed K."/>
            <person name="Schadt C."/>
            <person name="Martin F."/>
            <person name="Crous P.W."/>
            <person name="Miettinen O."/>
            <person name="Magnuson J.K."/>
            <person name="Labbe J."/>
            <person name="Jacobson D."/>
            <person name="Doktycz M.J."/>
            <person name="Veneault-Fourrey C."/>
            <person name="Kuo A."/>
            <person name="Mondo S."/>
            <person name="Calhoun S."/>
            <person name="Riley R."/>
            <person name="Ohm R."/>
            <person name="LaButti K."/>
            <person name="Andreopoulos B."/>
            <person name="Pangilinan J."/>
            <person name="Nolan M."/>
            <person name="Tritt A."/>
            <person name="Clum A."/>
            <person name="Lipzen A."/>
            <person name="Daum C."/>
            <person name="Barry K."/>
            <person name="Grigoriev I.V."/>
            <person name="Vilgalys R."/>
        </authorList>
    </citation>
    <scope>NUCLEOTIDE SEQUENCE</scope>
    <source>
        <strain evidence="12">PMI_201</strain>
    </source>
</reference>
<feature type="active site" description="Charge relay system" evidence="9">
    <location>
        <position position="705"/>
    </location>
</feature>
<dbReference type="Proteomes" id="UP001201262">
    <property type="component" value="Unassembled WGS sequence"/>
</dbReference>
<dbReference type="InterPro" id="IPR000209">
    <property type="entry name" value="Peptidase_S8/S53_dom"/>
</dbReference>
<feature type="repeat" description="ANK" evidence="8">
    <location>
        <begin position="88"/>
        <end position="120"/>
    </location>
</feature>
<feature type="repeat" description="ANK" evidence="8">
    <location>
        <begin position="263"/>
        <end position="295"/>
    </location>
</feature>
<dbReference type="PROSITE" id="PS50297">
    <property type="entry name" value="ANK_REP_REGION"/>
    <property type="match status" value="9"/>
</dbReference>
<feature type="repeat" description="ANK" evidence="8">
    <location>
        <begin position="128"/>
        <end position="160"/>
    </location>
</feature>
<dbReference type="InterPro" id="IPR051165">
    <property type="entry name" value="Multifunctional_ANK_Repeat"/>
</dbReference>
<keyword evidence="7" id="KW-0865">Zymogen</keyword>
<dbReference type="PRINTS" id="PR00723">
    <property type="entry name" value="SUBTILISIN"/>
</dbReference>
<dbReference type="AlphaFoldDB" id="A0AAD4KIH0"/>
<evidence type="ECO:0000256" key="6">
    <source>
        <dbReference type="ARBA" id="ARBA00023043"/>
    </source>
</evidence>
<feature type="repeat" description="ANK" evidence="8">
    <location>
        <begin position="230"/>
        <end position="262"/>
    </location>
</feature>
<evidence type="ECO:0000256" key="2">
    <source>
        <dbReference type="ARBA" id="ARBA00022729"/>
    </source>
</evidence>